<organism evidence="6 7">
    <name type="scientific">Desulfobulbus propionicus (strain ATCC 33891 / DSM 2032 / VKM B-1956 / 1pr3)</name>
    <dbReference type="NCBI Taxonomy" id="577650"/>
    <lineage>
        <taxon>Bacteria</taxon>
        <taxon>Pseudomonadati</taxon>
        <taxon>Thermodesulfobacteriota</taxon>
        <taxon>Desulfobulbia</taxon>
        <taxon>Desulfobulbales</taxon>
        <taxon>Desulfobulbaceae</taxon>
        <taxon>Desulfobulbus</taxon>
    </lineage>
</organism>
<dbReference type="EMBL" id="CP002364">
    <property type="protein sequence ID" value="ADW16886.1"/>
    <property type="molecule type" value="Genomic_DNA"/>
</dbReference>
<dbReference type="SUPFAM" id="SSF48498">
    <property type="entry name" value="Tetracyclin repressor-like, C-terminal domain"/>
    <property type="match status" value="1"/>
</dbReference>
<gene>
    <name evidence="6" type="ordered locus">Despr_0711</name>
</gene>
<dbReference type="Gene3D" id="1.10.10.60">
    <property type="entry name" value="Homeodomain-like"/>
    <property type="match status" value="1"/>
</dbReference>
<evidence type="ECO:0000313" key="7">
    <source>
        <dbReference type="Proteomes" id="UP000006365"/>
    </source>
</evidence>
<keyword evidence="1" id="KW-0805">Transcription regulation</keyword>
<dbReference type="InterPro" id="IPR036271">
    <property type="entry name" value="Tet_transcr_reg_TetR-rel_C_sf"/>
</dbReference>
<feature type="domain" description="HTH tetR-type" evidence="5">
    <location>
        <begin position="5"/>
        <end position="65"/>
    </location>
</feature>
<dbReference type="PANTHER" id="PTHR47506">
    <property type="entry name" value="TRANSCRIPTIONAL REGULATORY PROTEIN"/>
    <property type="match status" value="1"/>
</dbReference>
<evidence type="ECO:0000256" key="4">
    <source>
        <dbReference type="PROSITE-ProRule" id="PRU00335"/>
    </source>
</evidence>
<dbReference type="Proteomes" id="UP000006365">
    <property type="component" value="Chromosome"/>
</dbReference>
<evidence type="ECO:0000313" key="6">
    <source>
        <dbReference type="EMBL" id="ADW16886.1"/>
    </source>
</evidence>
<evidence type="ECO:0000256" key="1">
    <source>
        <dbReference type="ARBA" id="ARBA00023015"/>
    </source>
</evidence>
<sequence>MARAQTKKEAILQAASKFFAERGYWDTSVSDISKATGVAEGTIFYHFQSKEDLFLAVLQKFKEDFVGSFKQHLQNTEFANGLEMVEGAISFYLYQSSVMEERFLLLHRHHYYQIAPNNPKCWQYLEEIYSGLISIFEQAILRGMEDGSIRPVSPSKKALLIFTLIDGLVRLDTYNLYQATSLYEEVIESCRCWLKP</sequence>
<keyword evidence="2 4" id="KW-0238">DNA-binding</keyword>
<dbReference type="InterPro" id="IPR023772">
    <property type="entry name" value="DNA-bd_HTH_TetR-type_CS"/>
</dbReference>
<dbReference type="AlphaFoldDB" id="A0A7U4DNB3"/>
<dbReference type="PROSITE" id="PS01081">
    <property type="entry name" value="HTH_TETR_1"/>
    <property type="match status" value="1"/>
</dbReference>
<feature type="DNA-binding region" description="H-T-H motif" evidence="4">
    <location>
        <begin position="28"/>
        <end position="47"/>
    </location>
</feature>
<name>A0A7U4DNB3_DESPD</name>
<dbReference type="InterPro" id="IPR001647">
    <property type="entry name" value="HTH_TetR"/>
</dbReference>
<dbReference type="GO" id="GO:0003677">
    <property type="term" value="F:DNA binding"/>
    <property type="evidence" value="ECO:0007669"/>
    <property type="project" value="UniProtKB-UniRule"/>
</dbReference>
<protein>
    <submittedName>
        <fullName evidence="6">Transcriptional regulator, TetR family</fullName>
    </submittedName>
</protein>
<dbReference type="Pfam" id="PF00440">
    <property type="entry name" value="TetR_N"/>
    <property type="match status" value="1"/>
</dbReference>
<dbReference type="PRINTS" id="PR00455">
    <property type="entry name" value="HTHTETR"/>
</dbReference>
<dbReference type="KEGG" id="dpr:Despr_0711"/>
<keyword evidence="3" id="KW-0804">Transcription</keyword>
<dbReference type="SUPFAM" id="SSF46689">
    <property type="entry name" value="Homeodomain-like"/>
    <property type="match status" value="1"/>
</dbReference>
<evidence type="ECO:0000256" key="3">
    <source>
        <dbReference type="ARBA" id="ARBA00023163"/>
    </source>
</evidence>
<dbReference type="Gene3D" id="1.10.357.10">
    <property type="entry name" value="Tetracycline Repressor, domain 2"/>
    <property type="match status" value="1"/>
</dbReference>
<dbReference type="RefSeq" id="WP_015723431.1">
    <property type="nucleotide sequence ID" value="NC_014972.1"/>
</dbReference>
<dbReference type="InterPro" id="IPR009057">
    <property type="entry name" value="Homeodomain-like_sf"/>
</dbReference>
<dbReference type="PROSITE" id="PS50977">
    <property type="entry name" value="HTH_TETR_2"/>
    <property type="match status" value="1"/>
</dbReference>
<evidence type="ECO:0000256" key="2">
    <source>
        <dbReference type="ARBA" id="ARBA00023125"/>
    </source>
</evidence>
<evidence type="ECO:0000259" key="5">
    <source>
        <dbReference type="PROSITE" id="PS50977"/>
    </source>
</evidence>
<reference evidence="6 7" key="1">
    <citation type="journal article" date="2011" name="Stand. Genomic Sci.">
        <title>Complete genome sequence of Desulfobulbus propionicus type strain (1pr3).</title>
        <authorList>
            <person name="Pagani I."/>
            <person name="Lapidus A."/>
            <person name="Nolan M."/>
            <person name="Lucas S."/>
            <person name="Hammon N."/>
            <person name="Deshpande S."/>
            <person name="Cheng J.F."/>
            <person name="Chertkov O."/>
            <person name="Davenport K."/>
            <person name="Tapia R."/>
            <person name="Han C."/>
            <person name="Goodwin L."/>
            <person name="Pitluck S."/>
            <person name="Liolios K."/>
            <person name="Mavromatis K."/>
            <person name="Ivanova N."/>
            <person name="Mikhailova N."/>
            <person name="Pati A."/>
            <person name="Chen A."/>
            <person name="Palaniappan K."/>
            <person name="Land M."/>
            <person name="Hauser L."/>
            <person name="Chang Y.J."/>
            <person name="Jeffries C.D."/>
            <person name="Detter J.C."/>
            <person name="Brambilla E."/>
            <person name="Kannan K.P."/>
            <person name="Djao O.D."/>
            <person name="Rohde M."/>
            <person name="Pukall R."/>
            <person name="Spring S."/>
            <person name="Goker M."/>
            <person name="Sikorski J."/>
            <person name="Woyke T."/>
            <person name="Bristow J."/>
            <person name="Eisen J.A."/>
            <person name="Markowitz V."/>
            <person name="Hugenholtz P."/>
            <person name="Kyrpides N.C."/>
            <person name="Klenk H.P."/>
        </authorList>
    </citation>
    <scope>NUCLEOTIDE SEQUENCE [LARGE SCALE GENOMIC DNA]</scope>
    <source>
        <strain evidence="7">ATCC 33891 / DSM 2032 / 1pr3</strain>
    </source>
</reference>
<proteinExistence type="predicted"/>
<dbReference type="FunFam" id="1.10.10.60:FF:000141">
    <property type="entry name" value="TetR family transcriptional regulator"/>
    <property type="match status" value="1"/>
</dbReference>
<accession>A0A7U4DNB3</accession>
<keyword evidence="7" id="KW-1185">Reference proteome</keyword>
<dbReference type="PANTHER" id="PTHR47506:SF1">
    <property type="entry name" value="HTH-TYPE TRANSCRIPTIONAL REGULATOR YJDC"/>
    <property type="match status" value="1"/>
</dbReference>